<dbReference type="EMBL" id="WIXP02000002">
    <property type="protein sequence ID" value="KAF6214455.1"/>
    <property type="molecule type" value="Genomic_DNA"/>
</dbReference>
<dbReference type="AlphaFoldDB" id="A0A6A4K4B0"/>
<feature type="region of interest" description="Disordered" evidence="1">
    <location>
        <begin position="83"/>
        <end position="150"/>
    </location>
</feature>
<feature type="region of interest" description="Disordered" evidence="1">
    <location>
        <begin position="1"/>
        <end position="62"/>
    </location>
</feature>
<comment type="caution">
    <text evidence="2">The sequence shown here is derived from an EMBL/GenBank/DDBJ whole genome shotgun (WGS) entry which is preliminary data.</text>
</comment>
<name>A0A6A4K4B0_APOLU</name>
<sequence length="150" mass="15998">MSDKHLDGSKVSTRDEGEESFDASLDRIERARESLKERRRSKSVGREMITTTTSGKMNTINETPLQVPAGHLAPEASKEEALVAGHGKGTKTIVMNQKSKPKRGGLTGPIDSESADSDQDASASHSLEISTSGGSSPHTTNPEILPNNKS</sequence>
<reference evidence="2" key="1">
    <citation type="journal article" date="2021" name="Mol. Ecol. Resour.">
        <title>Apolygus lucorum genome provides insights into omnivorousness and mesophyll feeding.</title>
        <authorList>
            <person name="Liu Y."/>
            <person name="Liu H."/>
            <person name="Wang H."/>
            <person name="Huang T."/>
            <person name="Liu B."/>
            <person name="Yang B."/>
            <person name="Yin L."/>
            <person name="Li B."/>
            <person name="Zhang Y."/>
            <person name="Zhang S."/>
            <person name="Jiang F."/>
            <person name="Zhang X."/>
            <person name="Ren Y."/>
            <person name="Wang B."/>
            <person name="Wang S."/>
            <person name="Lu Y."/>
            <person name="Wu K."/>
            <person name="Fan W."/>
            <person name="Wang G."/>
        </authorList>
    </citation>
    <scope>NUCLEOTIDE SEQUENCE</scope>
    <source>
        <strain evidence="2">12Hb</strain>
    </source>
</reference>
<evidence type="ECO:0000256" key="1">
    <source>
        <dbReference type="SAM" id="MobiDB-lite"/>
    </source>
</evidence>
<organism evidence="2 3">
    <name type="scientific">Apolygus lucorum</name>
    <name type="common">Small green plant bug</name>
    <name type="synonym">Lygocoris lucorum</name>
    <dbReference type="NCBI Taxonomy" id="248454"/>
    <lineage>
        <taxon>Eukaryota</taxon>
        <taxon>Metazoa</taxon>
        <taxon>Ecdysozoa</taxon>
        <taxon>Arthropoda</taxon>
        <taxon>Hexapoda</taxon>
        <taxon>Insecta</taxon>
        <taxon>Pterygota</taxon>
        <taxon>Neoptera</taxon>
        <taxon>Paraneoptera</taxon>
        <taxon>Hemiptera</taxon>
        <taxon>Heteroptera</taxon>
        <taxon>Panheteroptera</taxon>
        <taxon>Cimicomorpha</taxon>
        <taxon>Miridae</taxon>
        <taxon>Mirini</taxon>
        <taxon>Apolygus</taxon>
    </lineage>
</organism>
<proteinExistence type="predicted"/>
<accession>A0A6A4K4B0</accession>
<feature type="compositionally biased region" description="Polar residues" evidence="1">
    <location>
        <begin position="49"/>
        <end position="62"/>
    </location>
</feature>
<keyword evidence="3" id="KW-1185">Reference proteome</keyword>
<protein>
    <submittedName>
        <fullName evidence="2">Uncharacterized protein</fullName>
    </submittedName>
</protein>
<evidence type="ECO:0000313" key="2">
    <source>
        <dbReference type="EMBL" id="KAF6214455.1"/>
    </source>
</evidence>
<gene>
    <name evidence="2" type="ORF">GE061_009198</name>
</gene>
<evidence type="ECO:0000313" key="3">
    <source>
        <dbReference type="Proteomes" id="UP000466442"/>
    </source>
</evidence>
<dbReference type="Proteomes" id="UP000466442">
    <property type="component" value="Unassembled WGS sequence"/>
</dbReference>
<feature type="compositionally biased region" description="Basic and acidic residues" evidence="1">
    <location>
        <begin position="1"/>
        <end position="15"/>
    </location>
</feature>
<feature type="compositionally biased region" description="Polar residues" evidence="1">
    <location>
        <begin position="127"/>
        <end position="150"/>
    </location>
</feature>
<feature type="compositionally biased region" description="Basic and acidic residues" evidence="1">
    <location>
        <begin position="24"/>
        <end position="36"/>
    </location>
</feature>